<evidence type="ECO:0000313" key="2">
    <source>
        <dbReference type="Proteomes" id="UP000007838"/>
    </source>
</evidence>
<dbReference type="Proteomes" id="UP000007838">
    <property type="component" value="Chromosome"/>
</dbReference>
<accession>G8LMT6</accession>
<sequence>MLLPPSQFHANSAFIHITALILQRIYSFASK</sequence>
<name>G8LMT6_9ENTR</name>
<evidence type="ECO:0000313" key="1">
    <source>
        <dbReference type="EMBL" id="AEW72166.1"/>
    </source>
</evidence>
<organism evidence="1 2">
    <name type="scientific">Enterobacter ludwigii</name>
    <dbReference type="NCBI Taxonomy" id="299767"/>
    <lineage>
        <taxon>Bacteria</taxon>
        <taxon>Pseudomonadati</taxon>
        <taxon>Pseudomonadota</taxon>
        <taxon>Gammaproteobacteria</taxon>
        <taxon>Enterobacterales</taxon>
        <taxon>Enterobacteriaceae</taxon>
        <taxon>Enterobacter</taxon>
        <taxon>Enterobacter cloacae complex</taxon>
    </lineage>
</organism>
<dbReference type="AlphaFoldDB" id="G8LMT6"/>
<protein>
    <submittedName>
        <fullName evidence="1">Uncharacterized protein</fullName>
    </submittedName>
</protein>
<dbReference type="KEGG" id="eec:EcWSU1_00726"/>
<dbReference type="EMBL" id="CP002886">
    <property type="protein sequence ID" value="AEW72166.1"/>
    <property type="molecule type" value="Genomic_DNA"/>
</dbReference>
<proteinExistence type="predicted"/>
<gene>
    <name evidence="1" type="ORF">EcWSU1_00726</name>
</gene>
<dbReference type="HOGENOM" id="CLU_221214_0_0_6"/>
<reference evidence="1 2" key="1">
    <citation type="journal article" date="2011" name="Stand. Genomic Sci.">
        <title>Complete genome of the onion pathogen Enterobacter cloacae EcWSU1.</title>
        <authorList>
            <person name="Humann J.L."/>
            <person name="Wildung M."/>
            <person name="Cheng C.H."/>
            <person name="Lee T."/>
            <person name="Stewart J.E."/>
            <person name="Drew J.C."/>
            <person name="Triplett E.W."/>
            <person name="Main D."/>
            <person name="Schroeder B.K."/>
        </authorList>
    </citation>
    <scope>NUCLEOTIDE SEQUENCE [LARGE SCALE GENOMIC DNA]</scope>
    <source>
        <strain evidence="1 2">EcWSU1</strain>
    </source>
</reference>